<dbReference type="AlphaFoldDB" id="A0A0Z8J046"/>
<feature type="transmembrane region" description="Helical" evidence="1">
    <location>
        <begin position="198"/>
        <end position="220"/>
    </location>
</feature>
<sequence length="252" mass="29255">MKQGKQITTKQRWMRNLTYLFLGAIFGAFCGFFGVMIDKFGLPSFVNLDNFLFCLRIVTFVIFAGTVYLGLKANQSYKLYHSISDEDEERADELNMKMYRNLEYAIIMFNIAASLTLLNLGLGFGVAFLEESAIMYGSIFDAVFYVILLIGQIFIMKLTQKIRDYQLSAFATVKEVKDFMEAMDEGEKQANYEMSFQIVFTLNQIVLPGLYLFLFVLSMLLQERQITAFLVVAFLHVYINVMQVRMIRRYFK</sequence>
<feature type="transmembrane region" description="Helical" evidence="1">
    <location>
        <begin position="226"/>
        <end position="244"/>
    </location>
</feature>
<feature type="transmembrane region" description="Helical" evidence="1">
    <location>
        <begin position="50"/>
        <end position="71"/>
    </location>
</feature>
<keyword evidence="1" id="KW-0812">Transmembrane</keyword>
<dbReference type="EMBL" id="FIIE01000002">
    <property type="protein sequence ID" value="CYV44788.1"/>
    <property type="molecule type" value="Genomic_DNA"/>
</dbReference>
<keyword evidence="1" id="KW-1133">Transmembrane helix</keyword>
<dbReference type="RefSeq" id="WP_044763778.1">
    <property type="nucleotide sequence ID" value="NZ_CECW01000009.1"/>
</dbReference>
<feature type="transmembrane region" description="Helical" evidence="1">
    <location>
        <begin position="134"/>
        <end position="155"/>
    </location>
</feature>
<evidence type="ECO:0000313" key="2">
    <source>
        <dbReference type="EMBL" id="CYV44788.1"/>
    </source>
</evidence>
<accession>A0A0Z8J046</accession>
<evidence type="ECO:0000256" key="1">
    <source>
        <dbReference type="SAM" id="Phobius"/>
    </source>
</evidence>
<keyword evidence="1" id="KW-0472">Membrane</keyword>
<dbReference type="Pfam" id="PF11368">
    <property type="entry name" value="DUF3169"/>
    <property type="match status" value="1"/>
</dbReference>
<feature type="transmembrane region" description="Helical" evidence="1">
    <location>
        <begin position="20"/>
        <end position="38"/>
    </location>
</feature>
<dbReference type="InterPro" id="IPR021509">
    <property type="entry name" value="DUF3169"/>
</dbReference>
<organism evidence="2 3">
    <name type="scientific">Streptococcus suis</name>
    <dbReference type="NCBI Taxonomy" id="1307"/>
    <lineage>
        <taxon>Bacteria</taxon>
        <taxon>Bacillati</taxon>
        <taxon>Bacillota</taxon>
        <taxon>Bacilli</taxon>
        <taxon>Lactobacillales</taxon>
        <taxon>Streptococcaceae</taxon>
        <taxon>Streptococcus</taxon>
    </lineage>
</organism>
<proteinExistence type="predicted"/>
<gene>
    <name evidence="2" type="ORF">ERS132442_00337</name>
</gene>
<reference evidence="2 3" key="1">
    <citation type="submission" date="2016-02" db="EMBL/GenBank/DDBJ databases">
        <authorList>
            <consortium name="Pathogen Informatics"/>
        </authorList>
    </citation>
    <scope>NUCLEOTIDE SEQUENCE [LARGE SCALE GENOMIC DNA]</scope>
    <source>
        <strain evidence="2 3">LSS80</strain>
    </source>
</reference>
<protein>
    <submittedName>
        <fullName evidence="2">Membrane protein</fullName>
    </submittedName>
</protein>
<evidence type="ECO:0000313" key="3">
    <source>
        <dbReference type="Proteomes" id="UP000070960"/>
    </source>
</evidence>
<feature type="transmembrane region" description="Helical" evidence="1">
    <location>
        <begin position="104"/>
        <end position="128"/>
    </location>
</feature>
<name>A0A0Z8J046_STRSU</name>
<dbReference type="Proteomes" id="UP000070960">
    <property type="component" value="Unassembled WGS sequence"/>
</dbReference>